<dbReference type="Proteomes" id="UP001150925">
    <property type="component" value="Unassembled WGS sequence"/>
</dbReference>
<name>A0A9W8E7J4_9FUNG</name>
<dbReference type="OrthoDB" id="5680743at2759"/>
<evidence type="ECO:0000313" key="2">
    <source>
        <dbReference type="EMBL" id="KAJ1966599.1"/>
    </source>
</evidence>
<protein>
    <submittedName>
        <fullName evidence="2">Uncharacterized protein</fullName>
    </submittedName>
</protein>
<keyword evidence="1" id="KW-0472">Membrane</keyword>
<dbReference type="AlphaFoldDB" id="A0A9W8E7J4"/>
<comment type="caution">
    <text evidence="2">The sequence shown here is derived from an EMBL/GenBank/DDBJ whole genome shotgun (WGS) entry which is preliminary data.</text>
</comment>
<feature type="transmembrane region" description="Helical" evidence="1">
    <location>
        <begin position="72"/>
        <end position="94"/>
    </location>
</feature>
<keyword evidence="1" id="KW-0812">Transmembrane</keyword>
<gene>
    <name evidence="2" type="ORF">IWQ62_002368</name>
</gene>
<evidence type="ECO:0000313" key="3">
    <source>
        <dbReference type="Proteomes" id="UP001150925"/>
    </source>
</evidence>
<proteinExistence type="predicted"/>
<organism evidence="2 3">
    <name type="scientific">Dispira parvispora</name>
    <dbReference type="NCBI Taxonomy" id="1520584"/>
    <lineage>
        <taxon>Eukaryota</taxon>
        <taxon>Fungi</taxon>
        <taxon>Fungi incertae sedis</taxon>
        <taxon>Zoopagomycota</taxon>
        <taxon>Kickxellomycotina</taxon>
        <taxon>Dimargaritomycetes</taxon>
        <taxon>Dimargaritales</taxon>
        <taxon>Dimargaritaceae</taxon>
        <taxon>Dispira</taxon>
    </lineage>
</organism>
<keyword evidence="3" id="KW-1185">Reference proteome</keyword>
<accession>A0A9W8E7J4</accession>
<dbReference type="EMBL" id="JANBPY010000492">
    <property type="protein sequence ID" value="KAJ1966599.1"/>
    <property type="molecule type" value="Genomic_DNA"/>
</dbReference>
<keyword evidence="1" id="KW-1133">Transmembrane helix</keyword>
<feature type="transmembrane region" description="Helical" evidence="1">
    <location>
        <begin position="23"/>
        <end position="45"/>
    </location>
</feature>
<reference evidence="2" key="1">
    <citation type="submission" date="2022-07" db="EMBL/GenBank/DDBJ databases">
        <title>Phylogenomic reconstructions and comparative analyses of Kickxellomycotina fungi.</title>
        <authorList>
            <person name="Reynolds N.K."/>
            <person name="Stajich J.E."/>
            <person name="Barry K."/>
            <person name="Grigoriev I.V."/>
            <person name="Crous P."/>
            <person name="Smith M.E."/>
        </authorList>
    </citation>
    <scope>NUCLEOTIDE SEQUENCE</scope>
    <source>
        <strain evidence="2">RSA 1196</strain>
    </source>
</reference>
<evidence type="ECO:0000256" key="1">
    <source>
        <dbReference type="SAM" id="Phobius"/>
    </source>
</evidence>
<sequence length="227" mass="24882">MIVLDLQLIFFHRLPRQARIRRWYPLLGSLFAFLLGIPYLCFPNVRLGYNGTMMVGNAKSAAAKVFVLWGQIWLHAGIIYSIIMVIAVCVKIYLAQSQLRRFGGSKLNESVSRSFAIVLFHPVISPNDKQSDSGTLLHSQFSTTGNLSTEKPVADIQTCPPQVKTMDMGPGVTGLFNDALGNDDTLSSTAGKNPHEAQGVSVVHMGDCTVNESALEPRNLFIEATTL</sequence>